<dbReference type="Gene3D" id="2.60.120.650">
    <property type="entry name" value="Cupin"/>
    <property type="match status" value="1"/>
</dbReference>
<dbReference type="Pfam" id="PF13621">
    <property type="entry name" value="Cupin_8"/>
    <property type="match status" value="1"/>
</dbReference>
<dbReference type="SUPFAM" id="SSF51197">
    <property type="entry name" value="Clavaminate synthase-like"/>
    <property type="match status" value="1"/>
</dbReference>
<evidence type="ECO:0000259" key="1">
    <source>
        <dbReference type="PROSITE" id="PS51184"/>
    </source>
</evidence>
<dbReference type="SMART" id="SM00558">
    <property type="entry name" value="JmjC"/>
    <property type="match status" value="1"/>
</dbReference>
<accession>A0A934JAD0</accession>
<name>A0A934JAD0_9BACL</name>
<dbReference type="InterPro" id="IPR050910">
    <property type="entry name" value="JMJD6_ArgDemeth/LysHydrox"/>
</dbReference>
<dbReference type="InterPro" id="IPR003347">
    <property type="entry name" value="JmjC_dom"/>
</dbReference>
<evidence type="ECO:0000313" key="3">
    <source>
        <dbReference type="Proteomes" id="UP000640274"/>
    </source>
</evidence>
<evidence type="ECO:0000313" key="2">
    <source>
        <dbReference type="EMBL" id="MBJ6363200.1"/>
    </source>
</evidence>
<dbReference type="PROSITE" id="PS51184">
    <property type="entry name" value="JMJC"/>
    <property type="match status" value="1"/>
</dbReference>
<gene>
    <name evidence="2" type="ORF">JFN88_18525</name>
</gene>
<reference evidence="2" key="1">
    <citation type="submission" date="2020-12" db="EMBL/GenBank/DDBJ databases">
        <authorList>
            <person name="Huq M.A."/>
        </authorList>
    </citation>
    <scope>NUCLEOTIDE SEQUENCE</scope>
    <source>
        <strain evidence="2">MAHUQ-46</strain>
    </source>
</reference>
<dbReference type="AlphaFoldDB" id="A0A934JAD0"/>
<dbReference type="PANTHER" id="PTHR12480">
    <property type="entry name" value="ARGININE DEMETHYLASE AND LYSYL-HYDROXYLASE JMJD"/>
    <property type="match status" value="1"/>
</dbReference>
<dbReference type="Proteomes" id="UP000640274">
    <property type="component" value="Unassembled WGS sequence"/>
</dbReference>
<comment type="caution">
    <text evidence="2">The sequence shown here is derived from an EMBL/GenBank/DDBJ whole genome shotgun (WGS) entry which is preliminary data.</text>
</comment>
<feature type="domain" description="JmjC" evidence="1">
    <location>
        <begin position="95"/>
        <end position="232"/>
    </location>
</feature>
<dbReference type="InterPro" id="IPR041667">
    <property type="entry name" value="Cupin_8"/>
</dbReference>
<protein>
    <submittedName>
        <fullName evidence="2">Cupin-like domain-containing protein</fullName>
    </submittedName>
</protein>
<organism evidence="2 3">
    <name type="scientific">Paenibacillus roseus</name>
    <dbReference type="NCBI Taxonomy" id="2798579"/>
    <lineage>
        <taxon>Bacteria</taxon>
        <taxon>Bacillati</taxon>
        <taxon>Bacillota</taxon>
        <taxon>Bacilli</taxon>
        <taxon>Bacillales</taxon>
        <taxon>Paenibacillaceae</taxon>
        <taxon>Paenibacillus</taxon>
    </lineage>
</organism>
<sequence>MVDRKHYSDISIDYFSKSYADKKPLIIEGLIDNWEFKTYKLETLDENFGEKDIIIRKSEGKDINKPYQIKMSKYIQMIEKGNKDKWYCDWPYYSMGNKEISLLYNVPAYFSEKTINHGYKIDDKFKWIFIGSKGTGTHLHQDFKQTHNWHGIIFGCKEWLLISPDHYNEIKKEGIEISDELLADAYYKNLIQKTLLQPGEILYTPRNWWHSVKNLENTFSISENFWYESEIS</sequence>
<proteinExistence type="predicted"/>
<dbReference type="EMBL" id="JAELUP010000103">
    <property type="protein sequence ID" value="MBJ6363200.1"/>
    <property type="molecule type" value="Genomic_DNA"/>
</dbReference>
<dbReference type="RefSeq" id="WP_199020769.1">
    <property type="nucleotide sequence ID" value="NZ_JAELUP010000103.1"/>
</dbReference>
<keyword evidence="3" id="KW-1185">Reference proteome</keyword>